<sequence>MKKSSIVLGIVGAFVLMLGIGGITLAAESETSEYNNRNSFNMWDQNYGNSGFGMNFESRGFGGMGGMMGGRGYQSFTPEGEKLDIDTLTHEVEAYIDDYDENLAIGDIFVFDETEYYYSIIEKDTGMGAMELLVDPYTGYIFPEYGPNMMWNIKYGNHNGVGMMGGGMMGSRGMMGYDQDDYISFDRNYEETNDLTADEAYNEARDYLSRYGDDLSVSDDYHEFYGYFTYHVFEDGIAAGMLSVNGFSGDVWYHDWHGELIEIIDSHEDGLE</sequence>
<protein>
    <submittedName>
        <fullName evidence="1">Uncharacterized protein</fullName>
    </submittedName>
</protein>
<keyword evidence="2" id="KW-1185">Reference proteome</keyword>
<dbReference type="Proteomes" id="UP000279029">
    <property type="component" value="Chromosome"/>
</dbReference>
<dbReference type="RefSeq" id="WP_125138279.1">
    <property type="nucleotide sequence ID" value="NZ_LR130778.1"/>
</dbReference>
<dbReference type="EMBL" id="LR130778">
    <property type="protein sequence ID" value="VDN49288.1"/>
    <property type="molecule type" value="Genomic_DNA"/>
</dbReference>
<proteinExistence type="predicted"/>
<gene>
    <name evidence="1" type="ORF">PATL70BA_3359</name>
</gene>
<dbReference type="AlphaFoldDB" id="A0A3P7PK14"/>
<organism evidence="1 2">
    <name type="scientific">Petrocella atlantisensis</name>
    <dbReference type="NCBI Taxonomy" id="2173034"/>
    <lineage>
        <taxon>Bacteria</taxon>
        <taxon>Bacillati</taxon>
        <taxon>Bacillota</taxon>
        <taxon>Clostridia</taxon>
        <taxon>Lachnospirales</taxon>
        <taxon>Vallitaleaceae</taxon>
        <taxon>Petrocella</taxon>
    </lineage>
</organism>
<dbReference type="OrthoDB" id="2082683at2"/>
<dbReference type="KEGG" id="cbar:PATL70BA_3359"/>
<evidence type="ECO:0000313" key="1">
    <source>
        <dbReference type="EMBL" id="VDN49288.1"/>
    </source>
</evidence>
<accession>A0A3P7PK14</accession>
<reference evidence="1 2" key="1">
    <citation type="submission" date="2018-09" db="EMBL/GenBank/DDBJ databases">
        <authorList>
            <person name="Postec A."/>
        </authorList>
    </citation>
    <scope>NUCLEOTIDE SEQUENCE [LARGE SCALE GENOMIC DNA]</scope>
    <source>
        <strain evidence="1">70B-A</strain>
    </source>
</reference>
<evidence type="ECO:0000313" key="2">
    <source>
        <dbReference type="Proteomes" id="UP000279029"/>
    </source>
</evidence>
<name>A0A3P7PK14_9FIRM</name>